<dbReference type="InterPro" id="IPR018647">
    <property type="entry name" value="SLFN_3-like_DNA/RNA_helicase"/>
</dbReference>
<organism evidence="4 5">
    <name type="scientific">Symbiodinium pilosum</name>
    <name type="common">Dinoflagellate</name>
    <dbReference type="NCBI Taxonomy" id="2952"/>
    <lineage>
        <taxon>Eukaryota</taxon>
        <taxon>Sar</taxon>
        <taxon>Alveolata</taxon>
        <taxon>Dinophyceae</taxon>
        <taxon>Suessiales</taxon>
        <taxon>Symbiodiniaceae</taxon>
        <taxon>Symbiodinium</taxon>
    </lineage>
</organism>
<dbReference type="Pfam" id="PF24681">
    <property type="entry name" value="Kelch_KLHDC2_KLHL20_DRC7"/>
    <property type="match status" value="1"/>
</dbReference>
<dbReference type="SUPFAM" id="SSF52540">
    <property type="entry name" value="P-loop containing nucleoside triphosphate hydrolases"/>
    <property type="match status" value="1"/>
</dbReference>
<evidence type="ECO:0000256" key="1">
    <source>
        <dbReference type="ARBA" id="ARBA00022441"/>
    </source>
</evidence>
<dbReference type="InterPro" id="IPR015915">
    <property type="entry name" value="Kelch-typ_b-propeller"/>
</dbReference>
<feature type="domain" description="Helicase ATP-binding" evidence="3">
    <location>
        <begin position="1"/>
        <end position="131"/>
    </location>
</feature>
<dbReference type="EMBL" id="CAJNIZ010047684">
    <property type="protein sequence ID" value="CAE7773529.1"/>
    <property type="molecule type" value="Genomic_DNA"/>
</dbReference>
<evidence type="ECO:0000259" key="3">
    <source>
        <dbReference type="PROSITE" id="PS51192"/>
    </source>
</evidence>
<dbReference type="Gene3D" id="3.40.50.300">
    <property type="entry name" value="P-loop containing nucleotide triphosphate hydrolases"/>
    <property type="match status" value="1"/>
</dbReference>
<dbReference type="OrthoDB" id="286745at2759"/>
<keyword evidence="1" id="KW-0880">Kelch repeat</keyword>
<evidence type="ECO:0000313" key="4">
    <source>
        <dbReference type="EMBL" id="CAE7773529.1"/>
    </source>
</evidence>
<dbReference type="PROSITE" id="PS51192">
    <property type="entry name" value="HELICASE_ATP_BIND_1"/>
    <property type="match status" value="1"/>
</dbReference>
<dbReference type="Proteomes" id="UP000649617">
    <property type="component" value="Unassembled WGS sequence"/>
</dbReference>
<evidence type="ECO:0000256" key="2">
    <source>
        <dbReference type="ARBA" id="ARBA00022737"/>
    </source>
</evidence>
<dbReference type="SUPFAM" id="SSF50965">
    <property type="entry name" value="Galactose oxidase, central domain"/>
    <property type="match status" value="1"/>
</dbReference>
<accession>A0A812YBS7</accession>
<dbReference type="InterPro" id="IPR027417">
    <property type="entry name" value="P-loop_NTPase"/>
</dbReference>
<protein>
    <submittedName>
        <fullName evidence="4">RngB protein</fullName>
    </submittedName>
</protein>
<name>A0A812YBS7_SYMPI</name>
<reference evidence="4" key="1">
    <citation type="submission" date="2021-02" db="EMBL/GenBank/DDBJ databases">
        <authorList>
            <person name="Dougan E. K."/>
            <person name="Rhodes N."/>
            <person name="Thang M."/>
            <person name="Chan C."/>
        </authorList>
    </citation>
    <scope>NUCLEOTIDE SEQUENCE</scope>
</reference>
<comment type="caution">
    <text evidence="4">The sequence shown here is derived from an EMBL/GenBank/DDBJ whole genome shotgun (WGS) entry which is preliminary data.</text>
</comment>
<keyword evidence="5" id="KW-1185">Reference proteome</keyword>
<keyword evidence="2" id="KW-0677">Repeat</keyword>
<dbReference type="PANTHER" id="PTHR46093:SF18">
    <property type="entry name" value="FIBRONECTIN TYPE-III DOMAIN-CONTAINING PROTEIN"/>
    <property type="match status" value="1"/>
</dbReference>
<gene>
    <name evidence="4" type="primary">rngB</name>
    <name evidence="4" type="ORF">SPIL2461_LOCUS22837</name>
</gene>
<dbReference type="InterPro" id="IPR014001">
    <property type="entry name" value="Helicase_ATP-bd"/>
</dbReference>
<proteinExistence type="predicted"/>
<dbReference type="PANTHER" id="PTHR46093">
    <property type="entry name" value="ACYL-COA-BINDING DOMAIN-CONTAINING PROTEIN 5"/>
    <property type="match status" value="1"/>
</dbReference>
<dbReference type="Gene3D" id="2.120.10.80">
    <property type="entry name" value="Kelch-type beta propeller"/>
    <property type="match status" value="2"/>
</dbReference>
<evidence type="ECO:0000313" key="5">
    <source>
        <dbReference type="Proteomes" id="UP000649617"/>
    </source>
</evidence>
<dbReference type="Pfam" id="PF09848">
    <property type="entry name" value="SLFN-g3_helicase"/>
    <property type="match status" value="1"/>
</dbReference>
<sequence length="681" mass="74881">MESANTDLHLQAPAGAGKTFVAVQYMRRMMRASPTSSVCYVAPSQALAFFVLRWLVLVAPSTVSSIFSKMTVLHAPYEGFLRPVADGPRISLKPVKKPPEISLLVVDEAHKVTAEHASVWELPAKQRLVLSDLSQSRNLQHFFPDMRTVQLAEVIRGSQRITAAARTFQLSGAARSVSAVGTDGPPVKTYIFDTGESTDPLDEYISQIMKALWYVVETLPTGLSLHGRVALLVPGESFRTKLEAPLQKRLAVEFSPRNIRLASSVDFWQLLPAHLMPLPDTERPEEFVILDTIDNSTGLEHLVVVCVGLDEVLGATDQDTRARLYVGLTRAQLLAVVVNEYLPGSWLQFVTTLRLDKRFQKHLASAEIRKRAATEVVTQPAPRVTSPWRRAGGWFARVRMPGLCCLTPWRPRKVPRIPDAVSSAAVVPPAAASEPAAEEQRMRGTCVWDTDENEIRTKTTKLLFDPRLSAAEVMEWKQLQPTANSPSERQGHSAVYNPESHSMLIFGGFNGDVWALDLKAATERGQQTLVCVVGSSASAKAEANSVLASGELTALQFWRRCVGAGPEGSKRKRAADVGMIMPVGRRSPSERHGHSAVYDPESQSMLIFGGDEGIGSVFSDVWALDLKVMEWKQLQPTGKSPSERQGHSAVYDPESHSMLIFGGMNSGREFSSDVWALELEV</sequence>
<dbReference type="AlphaFoldDB" id="A0A812YBS7"/>
<dbReference type="InterPro" id="IPR011043">
    <property type="entry name" value="Gal_Oxase/kelch_b-propeller"/>
</dbReference>